<dbReference type="AlphaFoldDB" id="A0A9P8I5P8"/>
<dbReference type="InterPro" id="IPR019734">
    <property type="entry name" value="TPR_rpt"/>
</dbReference>
<accession>A0A9P8I5P8</accession>
<dbReference type="PRINTS" id="PR00381">
    <property type="entry name" value="KINESINLIGHT"/>
</dbReference>
<dbReference type="InterPro" id="IPR011990">
    <property type="entry name" value="TPR-like_helical_dom_sf"/>
</dbReference>
<reference evidence="3" key="1">
    <citation type="submission" date="2021-03" db="EMBL/GenBank/DDBJ databases">
        <title>Comparative genomics and phylogenomic investigation of the class Geoglossomycetes provide insights into ecological specialization and systematics.</title>
        <authorList>
            <person name="Melie T."/>
            <person name="Pirro S."/>
            <person name="Miller A.N."/>
            <person name="Quandt A."/>
        </authorList>
    </citation>
    <scope>NUCLEOTIDE SEQUENCE</scope>
    <source>
        <strain evidence="3">GBOQ0MN5Z8</strain>
    </source>
</reference>
<dbReference type="PANTHER" id="PTHR46082">
    <property type="entry name" value="ATP/GTP-BINDING PROTEIN-RELATED"/>
    <property type="match status" value="1"/>
</dbReference>
<sequence>MAETIAIVGLVSSIFQIVDFGSRVVSRLNEFQSSANEVPKTFRDIKIQLPLVIDTLKQTQRQADAGHVNGETAEALRPVVDECLSQIRLLEDILAKAVPAEEDPDWKRRLKAFSSFAHDGAIQQITVRLERYVQTLTYYQASQQSKPILKMPQRKTCFMVKFDQDPNFIGREDIIKEISERFKKGQHRVAITGIGGVGKSQIAIEYCYRYRASHPEAQVFWVHASNFARFEEGYKNIAKELALPGFDDPDVDTLQLVLRWLSNDVNSPWLLVLDNADNMEVLFGSSPHIPSQQNWRGPATALAGYLPRGSDGLIVITTRDRRVGERLANRQKSIPVWPFTTADAEHLLQCKVPMNDGREKVESTELLEALGHLPLAITQAAAFISENDITIAEYLEILQAGNLDTEDLLGGDLFDPGRDLEIRNSVFQTWKLSFDQIRKQKPRAAEILSLMAVLDRQAISDLLLRNDNERKIKFITAIGTLKAFSLITEEKEGAIFGMHRLVQFSTQMWLKLQHELVKWQKKALEVVSKHCPLNGNHGNWVAWRAINPHVHAVLGYAFQTESCLLQRAVILNSEGLYNKEQEQHKATYNKLTEALAIREKVLGPDHMSTLDTVFNLGGLYFDQDKLTESETVYKRALAGREKTLGSGHTSTLETVNGLGELYWHQDKLTEAEAMYKWALAGRERALGPDHASTLATVNNLGNLYKRQGKLAEAEAMYKRALVGKEKTLGPDHRLTLATVNNLGCLYMDRDKLAEAEAMYKQALEGKEKTLGPDHTSTLATVNNLGSLYERQDKPIEAEAMYKRALAGEEKALGPDHRSTLATVNNLGCLYMDQDKLAEAEAMYKQALAGREKTLGLDHTSALATVHNLGNLYKRQGKLSEAEAMYKLLEMANSGASPELAIRYMCLRRSASFQYKQALGGEERTLGPDHRSTLATVNNLGCLYMDQDKLAETEAMYKQALAGKEKTLGPDHASVLATVNNLGNLFKHQGKLAEAEAMYKQALGGEERTLGPDHRSTLATVNNLGCLYMDQDKLAEAEAMYKQALVGREKTLGPDHTLTLATVNNLGNLFKRQGKLVEVEAMYKRALVGKEKTLGPDHRSTLVTVDNLGCLYMDQDKLAEAEAMYKQALVGREKALGPDHTSALATAP</sequence>
<dbReference type="InterPro" id="IPR031352">
    <property type="entry name" value="SesA"/>
</dbReference>
<dbReference type="Gene3D" id="1.25.40.10">
    <property type="entry name" value="Tetratricopeptide repeat domain"/>
    <property type="match status" value="4"/>
</dbReference>
<dbReference type="SUPFAM" id="SSF48452">
    <property type="entry name" value="TPR-like"/>
    <property type="match status" value="4"/>
</dbReference>
<keyword evidence="1" id="KW-0802">TPR repeat</keyword>
<dbReference type="PROSITE" id="PS50005">
    <property type="entry name" value="TPR"/>
    <property type="match status" value="1"/>
</dbReference>
<dbReference type="SUPFAM" id="SSF52540">
    <property type="entry name" value="P-loop containing nucleoside triphosphate hydrolases"/>
    <property type="match status" value="1"/>
</dbReference>
<feature type="domain" description="NACHT-NTPase and P-loop NTPases N-terminal" evidence="2">
    <location>
        <begin position="11"/>
        <end position="136"/>
    </location>
</feature>
<evidence type="ECO:0000256" key="1">
    <source>
        <dbReference type="PROSITE-ProRule" id="PRU00339"/>
    </source>
</evidence>
<dbReference type="InterPro" id="IPR053137">
    <property type="entry name" value="NLR-like"/>
</dbReference>
<dbReference type="Gene3D" id="3.40.50.300">
    <property type="entry name" value="P-loop containing nucleotide triphosphate hydrolases"/>
    <property type="match status" value="1"/>
</dbReference>
<evidence type="ECO:0000313" key="4">
    <source>
        <dbReference type="Proteomes" id="UP000698800"/>
    </source>
</evidence>
<feature type="repeat" description="TPR" evidence="1">
    <location>
        <begin position="694"/>
        <end position="727"/>
    </location>
</feature>
<dbReference type="Pfam" id="PF13424">
    <property type="entry name" value="TPR_12"/>
    <property type="match status" value="5"/>
</dbReference>
<protein>
    <recommendedName>
        <fullName evidence="2">NACHT-NTPase and P-loop NTPases N-terminal domain-containing protein</fullName>
    </recommendedName>
</protein>
<dbReference type="Pfam" id="PF17107">
    <property type="entry name" value="SesA"/>
    <property type="match status" value="1"/>
</dbReference>
<proteinExistence type="predicted"/>
<gene>
    <name evidence="3" type="ORF">FGG08_005335</name>
</gene>
<evidence type="ECO:0000259" key="2">
    <source>
        <dbReference type="Pfam" id="PF17107"/>
    </source>
</evidence>
<dbReference type="Pfam" id="PF13374">
    <property type="entry name" value="TPR_10"/>
    <property type="match status" value="3"/>
</dbReference>
<dbReference type="InterPro" id="IPR027417">
    <property type="entry name" value="P-loop_NTPase"/>
</dbReference>
<dbReference type="SMART" id="SM00028">
    <property type="entry name" value="TPR"/>
    <property type="match status" value="13"/>
</dbReference>
<dbReference type="Proteomes" id="UP000698800">
    <property type="component" value="Unassembled WGS sequence"/>
</dbReference>
<dbReference type="NCBIfam" id="NF040586">
    <property type="entry name" value="FxSxx_TPR"/>
    <property type="match status" value="1"/>
</dbReference>
<organism evidence="3 4">
    <name type="scientific">Glutinoglossum americanum</name>
    <dbReference type="NCBI Taxonomy" id="1670608"/>
    <lineage>
        <taxon>Eukaryota</taxon>
        <taxon>Fungi</taxon>
        <taxon>Dikarya</taxon>
        <taxon>Ascomycota</taxon>
        <taxon>Pezizomycotina</taxon>
        <taxon>Geoglossomycetes</taxon>
        <taxon>Geoglossales</taxon>
        <taxon>Geoglossaceae</taxon>
        <taxon>Glutinoglossum</taxon>
    </lineage>
</organism>
<dbReference type="OrthoDB" id="1658288at2759"/>
<comment type="caution">
    <text evidence="3">The sequence shown here is derived from an EMBL/GenBank/DDBJ whole genome shotgun (WGS) entry which is preliminary data.</text>
</comment>
<keyword evidence="4" id="KW-1185">Reference proteome</keyword>
<evidence type="ECO:0000313" key="3">
    <source>
        <dbReference type="EMBL" id="KAH0538073.1"/>
    </source>
</evidence>
<name>A0A9P8I5P8_9PEZI</name>
<dbReference type="EMBL" id="JAGHQL010000124">
    <property type="protein sequence ID" value="KAH0538073.1"/>
    <property type="molecule type" value="Genomic_DNA"/>
</dbReference>
<dbReference type="PANTHER" id="PTHR46082:SF6">
    <property type="entry name" value="AAA+ ATPASE DOMAIN-CONTAINING PROTEIN-RELATED"/>
    <property type="match status" value="1"/>
</dbReference>